<dbReference type="InterPro" id="IPR038721">
    <property type="entry name" value="IS701-like_DDE_dom"/>
</dbReference>
<sequence>MTKTSDGYELCRGYINGLLKTESGKRNIERLNEEIEMPDNSYQQLQHFITDSPWSSERVMRLVAQNTSDLYADQHDYRSRDVGYIIDESAHLKKGNYSAGVSRQYAGVVGKVDNCQVGVYASLVWQCHSTLVNCRLFLPESWTSNPERCERAGIPPDARAFKTKLELALDMVTADMAAGVEFGWVGGDGVYGHGWELSNAIDNMGLTFVFDVHCNQLIYTVEPTISVPEKKPGPGRQPTKPQTDIDPITVKNYGTSLSSHAWRNVTVRDAVKGPLTLSIHAERVWVWDGKGDRAIERVLVISRNLADNKIKYSLSNVDYMETPIERLAYMQAQRYWVERAFQEAKSEIGMSDYQVRKWNAWHHHMALVMLSLSFIVKERITHKLEYPLLSCRDVRLMIIALLTQDEAMVEKRIAQMAVRHDQRRSDIERRYKIA</sequence>
<dbReference type="Pfam" id="PF13546">
    <property type="entry name" value="DDE_5"/>
    <property type="match status" value="1"/>
</dbReference>
<dbReference type="EMBL" id="CP020370">
    <property type="protein sequence ID" value="AUB84725.1"/>
    <property type="molecule type" value="Genomic_DNA"/>
</dbReference>
<organism evidence="6 7">
    <name type="scientific">Candidatus Thiodictyon syntrophicum</name>
    <dbReference type="NCBI Taxonomy" id="1166950"/>
    <lineage>
        <taxon>Bacteria</taxon>
        <taxon>Pseudomonadati</taxon>
        <taxon>Pseudomonadota</taxon>
        <taxon>Gammaproteobacteria</taxon>
        <taxon>Chromatiales</taxon>
        <taxon>Chromatiaceae</taxon>
        <taxon>Thiodictyon</taxon>
    </lineage>
</organism>
<dbReference type="NCBIfam" id="NF033540">
    <property type="entry name" value="transpos_IS701"/>
    <property type="match status" value="1"/>
</dbReference>
<dbReference type="KEGG" id="tsy:THSYN_10060"/>
<evidence type="ECO:0000313" key="3">
    <source>
        <dbReference type="EMBL" id="AUB84715.1"/>
    </source>
</evidence>
<dbReference type="InterPro" id="IPR012337">
    <property type="entry name" value="RNaseH-like_sf"/>
</dbReference>
<geneLocation type="plasmid" evidence="7">
    <name>pts417</name>
</geneLocation>
<dbReference type="EMBL" id="CP020371">
    <property type="protein sequence ID" value="AUB85335.1"/>
    <property type="molecule type" value="Genomic_DNA"/>
</dbReference>
<evidence type="ECO:0000313" key="5">
    <source>
        <dbReference type="EMBL" id="AUB84846.1"/>
    </source>
</evidence>
<evidence type="ECO:0000313" key="4">
    <source>
        <dbReference type="EMBL" id="AUB84725.1"/>
    </source>
</evidence>
<accession>A0A2K8UIH4</accession>
<feature type="domain" description="Transposase IS701-like DDE" evidence="2">
    <location>
        <begin position="11"/>
        <end position="273"/>
    </location>
</feature>
<dbReference type="EMBL" id="CP020370">
    <property type="protein sequence ID" value="AUB84715.1"/>
    <property type="molecule type" value="Genomic_DNA"/>
</dbReference>
<geneLocation type="plasmid" evidence="6">
    <name>pTs417</name>
</geneLocation>
<dbReference type="PANTHER" id="PTHR33627:SF1">
    <property type="entry name" value="TRANSPOSASE"/>
    <property type="match status" value="1"/>
</dbReference>
<feature type="region of interest" description="Disordered" evidence="1">
    <location>
        <begin position="228"/>
        <end position="247"/>
    </location>
</feature>
<protein>
    <submittedName>
        <fullName evidence="6">Transposase</fullName>
    </submittedName>
</protein>
<evidence type="ECO:0000256" key="1">
    <source>
        <dbReference type="SAM" id="MobiDB-lite"/>
    </source>
</evidence>
<evidence type="ECO:0000313" key="7">
    <source>
        <dbReference type="Proteomes" id="UP000232638"/>
    </source>
</evidence>
<dbReference type="PANTHER" id="PTHR33627">
    <property type="entry name" value="TRANSPOSASE"/>
    <property type="match status" value="1"/>
</dbReference>
<dbReference type="InterPro" id="IPR039365">
    <property type="entry name" value="IS701-like"/>
</dbReference>
<dbReference type="KEGG" id="tsy:THSYN_10675"/>
<keyword evidence="7" id="KW-1185">Reference proteome</keyword>
<name>A0A2K8UIH4_9GAMM</name>
<dbReference type="AlphaFoldDB" id="A0A2K8UIH4"/>
<dbReference type="EMBL" id="CP020370">
    <property type="protein sequence ID" value="AUB84846.1"/>
    <property type="molecule type" value="Genomic_DNA"/>
</dbReference>
<dbReference type="KEGG" id="tsy:THSYN_30295"/>
<evidence type="ECO:0000313" key="6">
    <source>
        <dbReference type="EMBL" id="AUB85335.1"/>
    </source>
</evidence>
<evidence type="ECO:0000259" key="2">
    <source>
        <dbReference type="Pfam" id="PF13546"/>
    </source>
</evidence>
<proteinExistence type="predicted"/>
<reference evidence="6 7" key="1">
    <citation type="submission" date="2017-03" db="EMBL/GenBank/DDBJ databases">
        <title>Complete genome sequence of Candidatus 'Thiodictyon syntrophicum' sp. nov. strain Cad16T, a photolithoautotroph purple sulfur bacterium isolated from an alpine meromictic lake.</title>
        <authorList>
            <person name="Luedin S.M."/>
            <person name="Pothier J.F."/>
            <person name="Danza F."/>
            <person name="Storelli N."/>
            <person name="Wittwer M."/>
            <person name="Tonolla M."/>
        </authorList>
    </citation>
    <scope>NUCLEOTIDE SEQUENCE [LARGE SCALE GENOMIC DNA]</scope>
    <source>
        <strain evidence="6 7">Cad16T</strain>
        <plasmid evidence="7">Plasmid pts417</plasmid>
        <plasmid evidence="6">pTs417</plasmid>
    </source>
</reference>
<keyword evidence="6" id="KW-0614">Plasmid</keyword>
<dbReference type="KEGG" id="tsy:THSYN_18985"/>
<gene>
    <name evidence="3" type="ORF">THSYN_10060</name>
    <name evidence="4" type="ORF">THSYN_10675</name>
    <name evidence="5" type="ORF">THSYN_18985</name>
    <name evidence="6" type="ORF">THSYN_30295</name>
</gene>
<dbReference type="SUPFAM" id="SSF53098">
    <property type="entry name" value="Ribonuclease H-like"/>
    <property type="match status" value="1"/>
</dbReference>
<dbReference type="Proteomes" id="UP000232638">
    <property type="component" value="Plasmid pTs417"/>
</dbReference>
<dbReference type="Proteomes" id="UP000232638">
    <property type="component" value="Chromosome"/>
</dbReference>